<reference evidence="9" key="1">
    <citation type="submission" date="2009-08" db="EMBL/GenBank/DDBJ databases">
        <title>Annotation of Salpingoeca rosetta.</title>
        <authorList>
            <consortium name="The Broad Institute Genome Sequencing Platform"/>
            <person name="Russ C."/>
            <person name="Cuomo C."/>
            <person name="Burger G."/>
            <person name="Gray M.W."/>
            <person name="Holland P.W.H."/>
            <person name="King N."/>
            <person name="Lang F.B.F."/>
            <person name="Roger A.J."/>
            <person name="Ruiz-Trillo I."/>
            <person name="Young S.K."/>
            <person name="Zeng Q."/>
            <person name="Gargeya S."/>
            <person name="Alvarado L."/>
            <person name="Berlin A."/>
            <person name="Chapman S.B."/>
            <person name="Chen Z."/>
            <person name="Freedman E."/>
            <person name="Gellesch M."/>
            <person name="Goldberg J."/>
            <person name="Griggs A."/>
            <person name="Gujja S."/>
            <person name="Heilman E."/>
            <person name="Heiman D."/>
            <person name="Howarth C."/>
            <person name="Mehta T."/>
            <person name="Neiman D."/>
            <person name="Pearson M."/>
            <person name="Roberts A."/>
            <person name="Saif S."/>
            <person name="Shea T."/>
            <person name="Shenoy N."/>
            <person name="Sisk P."/>
            <person name="Stolte C."/>
            <person name="Sykes S."/>
            <person name="White J."/>
            <person name="Yandava C."/>
            <person name="Haas B."/>
            <person name="Nusbaum C."/>
            <person name="Birren B."/>
        </authorList>
    </citation>
    <scope>NUCLEOTIDE SEQUENCE [LARGE SCALE GENOMIC DNA]</scope>
    <source>
        <strain evidence="9">ATCC 50818</strain>
    </source>
</reference>
<dbReference type="EMBL" id="GL832961">
    <property type="protein sequence ID" value="EGD82500.1"/>
    <property type="molecule type" value="Genomic_DNA"/>
</dbReference>
<dbReference type="GO" id="GO:0005315">
    <property type="term" value="F:phosphate transmembrane transporter activity"/>
    <property type="evidence" value="ECO:0007669"/>
    <property type="project" value="InterPro"/>
</dbReference>
<feature type="transmembrane region" description="Helical" evidence="8">
    <location>
        <begin position="185"/>
        <end position="206"/>
    </location>
</feature>
<feature type="compositionally biased region" description="Acidic residues" evidence="7">
    <location>
        <begin position="301"/>
        <end position="314"/>
    </location>
</feature>
<feature type="compositionally biased region" description="Basic residues" evidence="7">
    <location>
        <begin position="433"/>
        <end position="447"/>
    </location>
</feature>
<feature type="region of interest" description="Disordered" evidence="7">
    <location>
        <begin position="872"/>
        <end position="909"/>
    </location>
</feature>
<comment type="subcellular location">
    <subcellularLocation>
        <location evidence="1">Membrane</location>
        <topology evidence="1">Multi-pass membrane protein</topology>
    </subcellularLocation>
</comment>
<dbReference type="STRING" id="946362.F2U4D4"/>
<feature type="compositionally biased region" description="Low complexity" evidence="7">
    <location>
        <begin position="741"/>
        <end position="758"/>
    </location>
</feature>
<evidence type="ECO:0000313" key="10">
    <source>
        <dbReference type="Proteomes" id="UP000007799"/>
    </source>
</evidence>
<feature type="compositionally biased region" description="Basic and acidic residues" evidence="7">
    <location>
        <begin position="390"/>
        <end position="407"/>
    </location>
</feature>
<gene>
    <name evidence="9" type="ORF">PTSG_03148</name>
</gene>
<feature type="transmembrane region" description="Helical" evidence="8">
    <location>
        <begin position="218"/>
        <end position="240"/>
    </location>
</feature>
<feature type="region of interest" description="Disordered" evidence="7">
    <location>
        <begin position="629"/>
        <end position="662"/>
    </location>
</feature>
<dbReference type="FunCoup" id="F2U4D4">
    <property type="interactions" value="510"/>
</dbReference>
<dbReference type="InterPro" id="IPR001204">
    <property type="entry name" value="Phos_transporter"/>
</dbReference>
<evidence type="ECO:0000256" key="1">
    <source>
        <dbReference type="ARBA" id="ARBA00004141"/>
    </source>
</evidence>
<feature type="compositionally biased region" description="Basic and acidic residues" evidence="7">
    <location>
        <begin position="364"/>
        <end position="379"/>
    </location>
</feature>
<evidence type="ECO:0000256" key="8">
    <source>
        <dbReference type="SAM" id="Phobius"/>
    </source>
</evidence>
<keyword evidence="3" id="KW-0592">Phosphate transport</keyword>
<dbReference type="PANTHER" id="PTHR11101:SF80">
    <property type="entry name" value="PHOSPHATE TRANSPORTER"/>
    <property type="match status" value="1"/>
</dbReference>
<feature type="compositionally biased region" description="Polar residues" evidence="7">
    <location>
        <begin position="325"/>
        <end position="340"/>
    </location>
</feature>
<evidence type="ECO:0000256" key="3">
    <source>
        <dbReference type="ARBA" id="ARBA00022592"/>
    </source>
</evidence>
<protein>
    <submittedName>
        <fullName evidence="9">Pho4 family protein</fullName>
    </submittedName>
</protein>
<feature type="compositionally biased region" description="Pro residues" evidence="7">
    <location>
        <begin position="886"/>
        <end position="902"/>
    </location>
</feature>
<dbReference type="KEGG" id="sre:PTSG_03148"/>
<dbReference type="GO" id="GO:0035435">
    <property type="term" value="P:phosphate ion transmembrane transport"/>
    <property type="evidence" value="ECO:0007669"/>
    <property type="project" value="TreeGrafter"/>
</dbReference>
<keyword evidence="6 8" id="KW-0472">Membrane</keyword>
<proteinExistence type="predicted"/>
<dbReference type="Proteomes" id="UP000007799">
    <property type="component" value="Unassembled WGS sequence"/>
</dbReference>
<keyword evidence="4 8" id="KW-0812">Transmembrane</keyword>
<dbReference type="InParanoid" id="F2U4D4"/>
<organism evidence="10">
    <name type="scientific">Salpingoeca rosetta (strain ATCC 50818 / BSB-021)</name>
    <dbReference type="NCBI Taxonomy" id="946362"/>
    <lineage>
        <taxon>Eukaryota</taxon>
        <taxon>Choanoflagellata</taxon>
        <taxon>Craspedida</taxon>
        <taxon>Salpingoecidae</taxon>
        <taxon>Salpingoeca</taxon>
    </lineage>
</organism>
<evidence type="ECO:0000256" key="2">
    <source>
        <dbReference type="ARBA" id="ARBA00022448"/>
    </source>
</evidence>
<dbReference type="Pfam" id="PF01384">
    <property type="entry name" value="PHO4"/>
    <property type="match status" value="1"/>
</dbReference>
<keyword evidence="2" id="KW-0813">Transport</keyword>
<sequence>MASGFAVFLASVGAVVSFLMLWATGANDVGNAFGTGVGTGAFTYRTAVIIAAIFELAGASLIGANVVDFIQSKFISLEDFGGDEELFAAGMFAAAAGTFIWVLTATCFALPVSTTHAIVGAVIAFVIVQGKANNLSGTAIGGVAAGWFTSPILGGIISAVIYLLVKVFVMEKPAHVRRARHALPLLLAVTLVTDVVFILVSGPELLRPSHLSPRDAFLRVFFPAIVITAALAYAIGRYLLVPWVARNLHRYRIEFQELHTYEEKREGRAHTDETDDNGQCGAGEQQLQAKNQAHEGAEANRDEDEDDDVEDDGEHEWRFRAGITPDSSDTLNTSVSTDAMSNHPLLAELRTPTTAKLETAADTIARREQRGRTRTRDNGDYDENGYGASNEDRGEDGTGCASDKDQKLNGGRVQTQGGLTVETTRSMYEQRAASRRRRHRRSPHVLLRKLLEVSGEMEEEDDDSQHRGRSASHISRGSERSASVSSSSSNDDDDGSDSDNGRKRSSSSSSSSSSSPGSESRTRARSASFSGRKSGTCDGAASPPSPLSYSTSSQQRRSSDSRDNNNSSRGVPQSVHATAAEREPLMPVDATAEADTRGRTNTVAGGDDAGGGRDESACLRREGERHIHVSAGARSPPTPEDRARVERATHADHPRRATTVVERTERRIRGTVSTSKLRETSFSKPKIMHSVTPPQRRPVPATTTTATAVAKPNRAAVPSSVMQPTPHATGVATDMKEDDTTSPAVASVTTATTTPTTASDWPSRLLWKSVGSDRTITRTSDIASMRRRLLGPEAVGRADSRSQHAAIGFPARTVSLGGATADPTPLPIGIHRPPSAHAFVGAASVSVSGHAVSTSTSQRPFHLLNTSTASSAVAAGADKKRQRPTAVPPRITPTPTPTPPTTPTAVTLDNTSIGEVGSTRTTTTFGAHAATQPNADERGVGGGEVSAEDEEVRKLTAVLEARCEEHAQAQQQFRKKMHFIGGIDPNARVIDVAVHDASTTGERERGRRRSRGDRGRRWSPDAFDMRRSVSPVSIDMRTPSPDFHHHVRFYGAAEAYFAPLTLVSACTVSFAHGGNDVANAVGPYGVIADLVAPDSLDTSLPVMLNIVGGVAIVTGLLMYGYRVMETVGSNITKLTLSKAFAAQYGASVSILCATLIGLPISSTAVLIGCVAGVGLADGDPNAVDWKLLRNVVLTWIITLPCSGAISALVYVIVRSIR</sequence>
<feature type="compositionally biased region" description="Low complexity" evidence="7">
    <location>
        <begin position="506"/>
        <end position="519"/>
    </location>
</feature>
<dbReference type="GO" id="GO:0016020">
    <property type="term" value="C:membrane"/>
    <property type="evidence" value="ECO:0007669"/>
    <property type="project" value="UniProtKB-SubCell"/>
</dbReference>
<feature type="transmembrane region" description="Helical" evidence="8">
    <location>
        <begin position="1102"/>
        <end position="1121"/>
    </location>
</feature>
<evidence type="ECO:0000256" key="6">
    <source>
        <dbReference type="ARBA" id="ARBA00023136"/>
    </source>
</evidence>
<feature type="region of interest" description="Disordered" evidence="7">
    <location>
        <begin position="997"/>
        <end position="1021"/>
    </location>
</feature>
<evidence type="ECO:0000256" key="4">
    <source>
        <dbReference type="ARBA" id="ARBA00022692"/>
    </source>
</evidence>
<keyword evidence="5 8" id="KW-1133">Transmembrane helix</keyword>
<feature type="region of interest" description="Disordered" evidence="7">
    <location>
        <begin position="264"/>
        <end position="615"/>
    </location>
</feature>
<dbReference type="AlphaFoldDB" id="F2U4D4"/>
<dbReference type="RefSeq" id="XP_004995736.1">
    <property type="nucleotide sequence ID" value="XM_004995679.1"/>
</dbReference>
<evidence type="ECO:0000256" key="7">
    <source>
        <dbReference type="SAM" id="MobiDB-lite"/>
    </source>
</evidence>
<feature type="region of interest" description="Disordered" evidence="7">
    <location>
        <begin position="731"/>
        <end position="758"/>
    </location>
</feature>
<dbReference type="eggNOG" id="KOG2493">
    <property type="taxonomic scope" value="Eukaryota"/>
</dbReference>
<feature type="compositionally biased region" description="Basic and acidic residues" evidence="7">
    <location>
        <begin position="639"/>
        <end position="655"/>
    </location>
</feature>
<feature type="compositionally biased region" description="Low complexity" evidence="7">
    <location>
        <begin position="547"/>
        <end position="556"/>
    </location>
</feature>
<feature type="transmembrane region" description="Helical" evidence="8">
    <location>
        <begin position="1142"/>
        <end position="1173"/>
    </location>
</feature>
<evidence type="ECO:0000313" key="9">
    <source>
        <dbReference type="EMBL" id="EGD82500.1"/>
    </source>
</evidence>
<dbReference type="OrthoDB" id="260807at2759"/>
<dbReference type="PANTHER" id="PTHR11101">
    <property type="entry name" value="PHOSPHATE TRANSPORTER"/>
    <property type="match status" value="1"/>
</dbReference>
<feature type="compositionally biased region" description="Basic and acidic residues" evidence="7">
    <location>
        <begin position="1012"/>
        <end position="1021"/>
    </location>
</feature>
<feature type="transmembrane region" description="Helical" evidence="8">
    <location>
        <begin position="1193"/>
        <end position="1213"/>
    </location>
</feature>
<feature type="transmembrane region" description="Helical" evidence="8">
    <location>
        <begin position="109"/>
        <end position="128"/>
    </location>
</feature>
<feature type="transmembrane region" description="Helical" evidence="8">
    <location>
        <begin position="140"/>
        <end position="165"/>
    </location>
</feature>
<dbReference type="GeneID" id="16076323"/>
<name>F2U4D4_SALR5</name>
<feature type="compositionally biased region" description="Polar residues" evidence="7">
    <location>
        <begin position="412"/>
        <end position="427"/>
    </location>
</feature>
<keyword evidence="10" id="KW-1185">Reference proteome</keyword>
<feature type="transmembrane region" description="Helical" evidence="8">
    <location>
        <begin position="42"/>
        <end position="66"/>
    </location>
</feature>
<feature type="compositionally biased region" description="Low complexity" evidence="7">
    <location>
        <begin position="480"/>
        <end position="489"/>
    </location>
</feature>
<feature type="transmembrane region" description="Helical" evidence="8">
    <location>
        <begin position="86"/>
        <end position="103"/>
    </location>
</feature>
<accession>F2U4D4</accession>
<evidence type="ECO:0000256" key="5">
    <source>
        <dbReference type="ARBA" id="ARBA00022989"/>
    </source>
</evidence>